<evidence type="ECO:0000313" key="11">
    <source>
        <dbReference type="Proteomes" id="UP000215383"/>
    </source>
</evidence>
<comment type="function">
    <text evidence="8">Catalyzes the ATP-dependent phosphorylation of fructose-l-phosphate to fructose-l,6-bisphosphate.</text>
</comment>
<comment type="pathway">
    <text evidence="7">Carbohydrate metabolism; D-tagatose 6-phosphate degradation; D-glyceraldehyde 3-phosphate and glycerone phosphate from D-tagatose 6-phosphate: step 1/2.</text>
</comment>
<name>A0A239U1Q0_9FIRM</name>
<keyword evidence="2 7" id="KW-0808">Transferase</keyword>
<dbReference type="InterPro" id="IPR029056">
    <property type="entry name" value="Ribokinase-like"/>
</dbReference>
<dbReference type="SUPFAM" id="SSF53613">
    <property type="entry name" value="Ribokinase-like"/>
    <property type="match status" value="1"/>
</dbReference>
<sequence length="302" mass="32775">MIYTVTFNPAIDYIVRMDKFVAGATNRVNYEQVLGGGKGINVSIVLKNLGLDSTALGFISGFTGKEIIRQLHGFGCQSDFIELPNGFSRINVKIKTAEQETEVNGQGPDIPQEAIDELFAKLDKLTAGDTLVLAGSIPKSLPDDIYEKIMAKLENRGINIVVDATKNLLLNVLKYHPFLIKPNNHELAEMFNVTLNSHDDIIFYAKKLQELGAKNVLISMGKDGAILVDQNGSTIHSPVPKGKLVNSIGAGDSMVAGFLTGYYETGDFKRAFYMGVATGSASAFSENLATRPEVEALLKTLI</sequence>
<dbReference type="NCBIfam" id="TIGR03828">
    <property type="entry name" value="pfkB"/>
    <property type="match status" value="1"/>
</dbReference>
<evidence type="ECO:0000256" key="2">
    <source>
        <dbReference type="ARBA" id="ARBA00022679"/>
    </source>
</evidence>
<dbReference type="GeneID" id="78507850"/>
<dbReference type="eggNOG" id="COG1105">
    <property type="taxonomic scope" value="Bacteria"/>
</dbReference>
<dbReference type="InterPro" id="IPR011611">
    <property type="entry name" value="PfkB_dom"/>
</dbReference>
<reference evidence="10 11" key="1">
    <citation type="submission" date="2017-06" db="EMBL/GenBank/DDBJ databases">
        <authorList>
            <consortium name="Pathogen Informatics"/>
        </authorList>
    </citation>
    <scope>NUCLEOTIDE SEQUENCE [LARGE SCALE GENOMIC DNA]</scope>
    <source>
        <strain evidence="10 11">NCTC10570</strain>
    </source>
</reference>
<dbReference type="GO" id="GO:0009024">
    <property type="term" value="F:tagatose-6-phosphate kinase activity"/>
    <property type="evidence" value="ECO:0007669"/>
    <property type="project" value="UniProtKB-EC"/>
</dbReference>
<dbReference type="EC" id="2.7.1.144" evidence="7"/>
<dbReference type="OrthoDB" id="9801219at2"/>
<evidence type="ECO:0000256" key="8">
    <source>
        <dbReference type="RuleBase" id="RU369061"/>
    </source>
</evidence>
<comment type="catalytic activity">
    <reaction evidence="7">
        <text>D-tagatofuranose 6-phosphate + ATP = D-tagatofuranose 1,6-bisphosphate + ADP + H(+)</text>
        <dbReference type="Rhea" id="RHEA:12420"/>
        <dbReference type="ChEBI" id="CHEBI:15378"/>
        <dbReference type="ChEBI" id="CHEBI:30616"/>
        <dbReference type="ChEBI" id="CHEBI:58694"/>
        <dbReference type="ChEBI" id="CHEBI:58695"/>
        <dbReference type="ChEBI" id="CHEBI:456216"/>
        <dbReference type="EC" id="2.7.1.144"/>
    </reaction>
</comment>
<comment type="similarity">
    <text evidence="7">Belongs to the carbohydrate kinase PfkB family. LacC subfamily.</text>
</comment>
<feature type="domain" description="Carbohydrate kinase PfkB" evidence="9">
    <location>
        <begin position="11"/>
        <end position="289"/>
    </location>
</feature>
<keyword evidence="3 7" id="KW-0547">Nucleotide-binding</keyword>
<dbReference type="FunFam" id="3.40.1190.20:FF:000001">
    <property type="entry name" value="Phosphofructokinase"/>
    <property type="match status" value="1"/>
</dbReference>
<dbReference type="RefSeq" id="WP_027889020.1">
    <property type="nucleotide sequence ID" value="NZ_JACJJR010000020.1"/>
</dbReference>
<evidence type="ECO:0000256" key="1">
    <source>
        <dbReference type="ARBA" id="ARBA00005380"/>
    </source>
</evidence>
<accession>A0A239U1Q0</accession>
<dbReference type="Gene3D" id="3.40.1190.20">
    <property type="match status" value="1"/>
</dbReference>
<keyword evidence="5 7" id="KW-0067">ATP-binding</keyword>
<organism evidence="10 11">
    <name type="scientific">Megamonas hypermegale</name>
    <dbReference type="NCBI Taxonomy" id="158847"/>
    <lineage>
        <taxon>Bacteria</taxon>
        <taxon>Bacillati</taxon>
        <taxon>Bacillota</taxon>
        <taxon>Negativicutes</taxon>
        <taxon>Selenomonadales</taxon>
        <taxon>Selenomonadaceae</taxon>
        <taxon>Megamonas</taxon>
    </lineage>
</organism>
<dbReference type="CDD" id="cd01164">
    <property type="entry name" value="FruK_PfkB_like"/>
    <property type="match status" value="1"/>
</dbReference>
<dbReference type="UniPathway" id="UPA00704">
    <property type="reaction ID" value="UER00715"/>
</dbReference>
<dbReference type="GO" id="GO:0005988">
    <property type="term" value="P:lactose metabolic process"/>
    <property type="evidence" value="ECO:0007669"/>
    <property type="project" value="UniProtKB-KW"/>
</dbReference>
<dbReference type="PIRSF" id="PIRSF000535">
    <property type="entry name" value="1PFK/6PFK/LacC"/>
    <property type="match status" value="1"/>
</dbReference>
<dbReference type="PANTHER" id="PTHR46566:SF1">
    <property type="entry name" value="1-PHOSPHOFRUCTOKINASE"/>
    <property type="match status" value="1"/>
</dbReference>
<dbReference type="GO" id="GO:0008662">
    <property type="term" value="F:1-phosphofructokinase activity"/>
    <property type="evidence" value="ECO:0007669"/>
    <property type="project" value="UniProtKB-UniRule"/>
</dbReference>
<comment type="similarity">
    <text evidence="1">Belongs to the carbohydrate kinase pfkB family.</text>
</comment>
<proteinExistence type="inferred from homology"/>
<keyword evidence="11" id="KW-1185">Reference proteome</keyword>
<evidence type="ECO:0000259" key="9">
    <source>
        <dbReference type="Pfam" id="PF00294"/>
    </source>
</evidence>
<dbReference type="GO" id="GO:2001059">
    <property type="term" value="P:D-tagatose 6-phosphate catabolic process"/>
    <property type="evidence" value="ECO:0007669"/>
    <property type="project" value="UniProtKB-UniPathway"/>
</dbReference>
<evidence type="ECO:0000256" key="4">
    <source>
        <dbReference type="ARBA" id="ARBA00022777"/>
    </source>
</evidence>
<dbReference type="InterPro" id="IPR017583">
    <property type="entry name" value="Tagatose/fructose_Pkinase"/>
</dbReference>
<gene>
    <name evidence="10" type="primary">lacC</name>
    <name evidence="10" type="ORF">SAMEA4364220_01862</name>
</gene>
<dbReference type="NCBIfam" id="TIGR03168">
    <property type="entry name" value="1-PFK"/>
    <property type="match status" value="1"/>
</dbReference>
<dbReference type="InterPro" id="IPR022463">
    <property type="entry name" value="1-PFruKinase"/>
</dbReference>
<evidence type="ECO:0000256" key="7">
    <source>
        <dbReference type="PIRNR" id="PIRNR000535"/>
    </source>
</evidence>
<dbReference type="PANTHER" id="PTHR46566">
    <property type="entry name" value="1-PHOSPHOFRUCTOKINASE-RELATED"/>
    <property type="match status" value="1"/>
</dbReference>
<dbReference type="PROSITE" id="PS00584">
    <property type="entry name" value="PFKB_KINASES_2"/>
    <property type="match status" value="1"/>
</dbReference>
<keyword evidence="7" id="KW-0423">Lactose metabolism</keyword>
<evidence type="ECO:0000256" key="3">
    <source>
        <dbReference type="ARBA" id="ARBA00022741"/>
    </source>
</evidence>
<dbReference type="Proteomes" id="UP000215383">
    <property type="component" value="Chromosome 1"/>
</dbReference>
<dbReference type="InterPro" id="IPR002173">
    <property type="entry name" value="Carboh/pur_kinase_PfkB_CS"/>
</dbReference>
<dbReference type="GO" id="GO:0005524">
    <property type="term" value="F:ATP binding"/>
    <property type="evidence" value="ECO:0007669"/>
    <property type="project" value="UniProtKB-UniRule"/>
</dbReference>
<dbReference type="AlphaFoldDB" id="A0A239U1Q0"/>
<dbReference type="GO" id="GO:0005829">
    <property type="term" value="C:cytosol"/>
    <property type="evidence" value="ECO:0007669"/>
    <property type="project" value="TreeGrafter"/>
</dbReference>
<dbReference type="GO" id="GO:0044281">
    <property type="term" value="P:small molecule metabolic process"/>
    <property type="evidence" value="ECO:0007669"/>
    <property type="project" value="UniProtKB-ARBA"/>
</dbReference>
<evidence type="ECO:0000313" key="10">
    <source>
        <dbReference type="EMBL" id="SNV03765.1"/>
    </source>
</evidence>
<evidence type="ECO:0000256" key="5">
    <source>
        <dbReference type="ARBA" id="ARBA00022840"/>
    </source>
</evidence>
<keyword evidence="4 8" id="KW-0418">Kinase</keyword>
<dbReference type="EMBL" id="LT906446">
    <property type="protein sequence ID" value="SNV03765.1"/>
    <property type="molecule type" value="Genomic_DNA"/>
</dbReference>
<comment type="catalytic activity">
    <reaction evidence="6 8">
        <text>beta-D-fructose 1-phosphate + ATP = beta-D-fructose 1,6-bisphosphate + ADP + H(+)</text>
        <dbReference type="Rhea" id="RHEA:14213"/>
        <dbReference type="ChEBI" id="CHEBI:15378"/>
        <dbReference type="ChEBI" id="CHEBI:30616"/>
        <dbReference type="ChEBI" id="CHEBI:32966"/>
        <dbReference type="ChEBI" id="CHEBI:138881"/>
        <dbReference type="ChEBI" id="CHEBI:456216"/>
        <dbReference type="EC" id="2.7.1.56"/>
    </reaction>
</comment>
<dbReference type="Pfam" id="PF00294">
    <property type="entry name" value="PfkB"/>
    <property type="match status" value="1"/>
</dbReference>
<dbReference type="GO" id="GO:0016052">
    <property type="term" value="P:carbohydrate catabolic process"/>
    <property type="evidence" value="ECO:0007669"/>
    <property type="project" value="UniProtKB-ARBA"/>
</dbReference>
<protein>
    <recommendedName>
        <fullName evidence="7">Tagatose-6-phosphate kinase</fullName>
        <ecNumber evidence="7">2.7.1.144</ecNumber>
    </recommendedName>
</protein>
<evidence type="ECO:0000256" key="6">
    <source>
        <dbReference type="ARBA" id="ARBA00047745"/>
    </source>
</evidence>